<dbReference type="OrthoDB" id="10008109at2"/>
<accession>A0A1C0TVL8</accession>
<dbReference type="EMBL" id="MAUJ01000001">
    <property type="protein sequence ID" value="OCQ23367.1"/>
    <property type="molecule type" value="Genomic_DNA"/>
</dbReference>
<evidence type="ECO:0000313" key="1">
    <source>
        <dbReference type="EMBL" id="OCQ23367.1"/>
    </source>
</evidence>
<dbReference type="RefSeq" id="WP_065789385.1">
    <property type="nucleotide sequence ID" value="NZ_MAUJ01000001.1"/>
</dbReference>
<dbReference type="Proteomes" id="UP000093366">
    <property type="component" value="Unassembled WGS sequence"/>
</dbReference>
<proteinExistence type="predicted"/>
<sequence length="68" mass="7546">MKLLDIHTSTQKAVTSRNRLNEYIKQSDPLFMEAIRKEAAGDHEGATLAQTAALKAVAAIKEKYPFDV</sequence>
<reference evidence="2" key="1">
    <citation type="submission" date="2016-07" db="EMBL/GenBank/DDBJ databases">
        <authorList>
            <person name="Florea S."/>
            <person name="Webb J.S."/>
            <person name="Jaromczyk J."/>
            <person name="Schardl C.L."/>
        </authorList>
    </citation>
    <scope>NUCLEOTIDE SEQUENCE [LARGE SCALE GENOMIC DNA]</scope>
    <source>
        <strain evidence="2">IPB1</strain>
    </source>
</reference>
<dbReference type="AlphaFoldDB" id="A0A1C0TVL8"/>
<organism evidence="1 2">
    <name type="scientific">Pseudoalteromonas luteoviolacea</name>
    <dbReference type="NCBI Taxonomy" id="43657"/>
    <lineage>
        <taxon>Bacteria</taxon>
        <taxon>Pseudomonadati</taxon>
        <taxon>Pseudomonadota</taxon>
        <taxon>Gammaproteobacteria</taxon>
        <taxon>Alteromonadales</taxon>
        <taxon>Pseudoalteromonadaceae</taxon>
        <taxon>Pseudoalteromonas</taxon>
    </lineage>
</organism>
<gene>
    <name evidence="1" type="ORF">A7985_05345</name>
</gene>
<comment type="caution">
    <text evidence="1">The sequence shown here is derived from an EMBL/GenBank/DDBJ whole genome shotgun (WGS) entry which is preliminary data.</text>
</comment>
<name>A0A1C0TVL8_9GAMM</name>
<evidence type="ECO:0000313" key="2">
    <source>
        <dbReference type="Proteomes" id="UP000093366"/>
    </source>
</evidence>
<protein>
    <submittedName>
        <fullName evidence="1">Uncharacterized protein</fullName>
    </submittedName>
</protein>